<evidence type="ECO:0000256" key="5">
    <source>
        <dbReference type="ARBA" id="ARBA00022603"/>
    </source>
</evidence>
<dbReference type="Pfam" id="PF08236">
    <property type="entry name" value="SRI"/>
    <property type="match status" value="1"/>
</dbReference>
<dbReference type="PROSITE" id="PS01159">
    <property type="entry name" value="WW_DOMAIN_1"/>
    <property type="match status" value="1"/>
</dbReference>
<gene>
    <name evidence="17" type="primary">LOC108864735</name>
</gene>
<evidence type="ECO:0000256" key="3">
    <source>
        <dbReference type="ARBA" id="ARBA00012178"/>
    </source>
</evidence>
<keyword evidence="8" id="KW-0805">Transcription regulation</keyword>
<keyword evidence="4" id="KW-0158">Chromosome</keyword>
<dbReference type="GO" id="GO:0005634">
    <property type="term" value="C:nucleus"/>
    <property type="evidence" value="ECO:0007669"/>
    <property type="project" value="UniProtKB-SubCell"/>
</dbReference>
<evidence type="ECO:0000256" key="9">
    <source>
        <dbReference type="ARBA" id="ARBA00023163"/>
    </source>
</evidence>
<dbReference type="GO" id="GO:0005694">
    <property type="term" value="C:chromosome"/>
    <property type="evidence" value="ECO:0007669"/>
    <property type="project" value="UniProtKB-SubCell"/>
</dbReference>
<feature type="compositionally biased region" description="Basic residues" evidence="11">
    <location>
        <begin position="514"/>
        <end position="567"/>
    </location>
</feature>
<evidence type="ECO:0000256" key="11">
    <source>
        <dbReference type="SAM" id="MobiDB-lite"/>
    </source>
</evidence>
<evidence type="ECO:0000256" key="7">
    <source>
        <dbReference type="ARBA" id="ARBA00022691"/>
    </source>
</evidence>
<evidence type="ECO:0000256" key="8">
    <source>
        <dbReference type="ARBA" id="ARBA00023015"/>
    </source>
</evidence>
<proteinExistence type="predicted"/>
<evidence type="ECO:0000313" key="17">
    <source>
        <dbReference type="RefSeq" id="XP_028968362.1"/>
    </source>
</evidence>
<dbReference type="AlphaFoldDB" id="A0AAJ7SGQ5"/>
<dbReference type="Pfam" id="PF17907">
    <property type="entry name" value="AWS"/>
    <property type="match status" value="1"/>
</dbReference>
<keyword evidence="7" id="KW-0949">S-adenosyl-L-methionine</keyword>
<dbReference type="SUPFAM" id="SSF82199">
    <property type="entry name" value="SET domain"/>
    <property type="match status" value="1"/>
</dbReference>
<keyword evidence="6" id="KW-0808">Transferase</keyword>
<dbReference type="GO" id="GO:0032259">
    <property type="term" value="P:methylation"/>
    <property type="evidence" value="ECO:0007669"/>
    <property type="project" value="UniProtKB-KW"/>
</dbReference>
<dbReference type="SUPFAM" id="SSF51045">
    <property type="entry name" value="WW domain"/>
    <property type="match status" value="1"/>
</dbReference>
<dbReference type="PROSITE" id="PS50280">
    <property type="entry name" value="SET"/>
    <property type="match status" value="1"/>
</dbReference>
<evidence type="ECO:0000259" key="12">
    <source>
        <dbReference type="PROSITE" id="PS50020"/>
    </source>
</evidence>
<dbReference type="GO" id="GO:0140955">
    <property type="term" value="F:histone H3K36 trimethyltransferase activity"/>
    <property type="evidence" value="ECO:0007669"/>
    <property type="project" value="UniProtKB-EC"/>
</dbReference>
<dbReference type="Gene3D" id="2.20.70.10">
    <property type="match status" value="1"/>
</dbReference>
<dbReference type="Pfam" id="PF00856">
    <property type="entry name" value="SET"/>
    <property type="match status" value="1"/>
</dbReference>
<dbReference type="PANTHER" id="PTHR46711:SF1">
    <property type="entry name" value="HISTONE-LYSINE N-METHYLTRANSFERASE SETD2"/>
    <property type="match status" value="1"/>
</dbReference>
<evidence type="ECO:0000256" key="2">
    <source>
        <dbReference type="ARBA" id="ARBA00004286"/>
    </source>
</evidence>
<keyword evidence="10" id="KW-0539">Nucleus</keyword>
<dbReference type="Gene3D" id="1.10.1740.100">
    <property type="entry name" value="Set2, Rpb1 interacting domain"/>
    <property type="match status" value="1"/>
</dbReference>
<dbReference type="EC" id="2.1.1.359" evidence="3"/>
<dbReference type="PROSITE" id="PS51215">
    <property type="entry name" value="AWS"/>
    <property type="match status" value="1"/>
</dbReference>
<feature type="region of interest" description="Disordered" evidence="11">
    <location>
        <begin position="467"/>
        <end position="591"/>
    </location>
</feature>
<feature type="domain" description="WW" evidence="12">
    <location>
        <begin position="773"/>
        <end position="806"/>
    </location>
</feature>
<dbReference type="CTD" id="32301"/>
<organism evidence="16 17">
    <name type="scientific">Galendromus occidentalis</name>
    <name type="common">western predatory mite</name>
    <dbReference type="NCBI Taxonomy" id="34638"/>
    <lineage>
        <taxon>Eukaryota</taxon>
        <taxon>Metazoa</taxon>
        <taxon>Ecdysozoa</taxon>
        <taxon>Arthropoda</taxon>
        <taxon>Chelicerata</taxon>
        <taxon>Arachnida</taxon>
        <taxon>Acari</taxon>
        <taxon>Parasitiformes</taxon>
        <taxon>Mesostigmata</taxon>
        <taxon>Gamasina</taxon>
        <taxon>Phytoseioidea</taxon>
        <taxon>Phytoseiidae</taxon>
        <taxon>Typhlodrominae</taxon>
        <taxon>Galendromus</taxon>
    </lineage>
</organism>
<evidence type="ECO:0000259" key="15">
    <source>
        <dbReference type="PROSITE" id="PS51215"/>
    </source>
</evidence>
<accession>A0AAJ7SGQ5</accession>
<dbReference type="CDD" id="cd19172">
    <property type="entry name" value="SET_SETD2"/>
    <property type="match status" value="1"/>
</dbReference>
<name>A0AAJ7SGQ5_9ACAR</name>
<sequence>MATTIETRSGRLASMNKEAEEQSADASDPNPDSPASSPLMPPGVQDDEKDCSKDTTESRSPPSTDDAKSEQKFDPELGYVPLLENEYVFVKPNSQKDLRRMACDCTLTKDEISRGIMGCVDDCLNRLLMIECGARCSLGDNCGNRRFQRKEFAKVERFQAEQKGFGLRAQEPLPAGMFVMEYVGEVLSPTEFKRRVKKYDSAQHFYFMALRPDQVIDATSKGNLSRHMNHSCDPNCETQKWTVNGDLRVGFFTKRAVRAGEELTFDYQFEVYGKEAQKCYCGSENCRGVIGRQVARQKKEERKSRIEEEIDEEEVDDLEEGGLKSRKDILNLCRIMVRAEDADIKCRLLDIIAGTAHACLKLFLDYHGLTLLWSWFVDLTGYELREKMISTLDKLPVTNKTALKDSKLLGSVHQLASDLSDELEALRKTEQDSEKIQPHEEMYKNVSLLLDKWNALKEVYRIPKLEQQRRKEDEKEVDRREKEIKKAKKDERKEKPEKEERREKSDKDREREIRSRRRSRGRSRSRSRSHSPRGRSRKRSRSRSRSRSHSRERSRRHRRSRRSRSRSRSSSSSSSRERYHKHQQKISKEERRRLFALQVQRSDEIRLRQEMLQKQIASMQMMEAPVTLTPMFRDENGRFVPVPPELLKQLPPPMMVQPPLMQMPNAAAAAAAPLLPAHMGGAPTVTNFDGAQTYGSAFVQSRSLAPSALGPVLNQGGIPVGSPSLNAHVVPPGIASVPAAAIPAHLNPSYITQTPTDPVQRSEEAIPPKMRLVRLAKFWKVAKTEEGQLYFYNSITRDTSWVPPEESPEESEIISEPTTIVVPTTVVPTPTPVVATVMPPSMFVVDAGEVEGDHERRVKENFMMQISQYIVNILQPYRREDCVQGRITTDDDFKKLARKLTHCILSKESRQCKNTDSLEVNETVRHKTRDFVVKYMRKFGEVFVYNSKKE</sequence>
<dbReference type="Gene3D" id="2.170.270.10">
    <property type="entry name" value="SET domain"/>
    <property type="match status" value="1"/>
</dbReference>
<dbReference type="InterPro" id="IPR001202">
    <property type="entry name" value="WW_dom"/>
</dbReference>
<keyword evidence="5" id="KW-0489">Methyltransferase</keyword>
<dbReference type="SMART" id="SM00317">
    <property type="entry name" value="SET"/>
    <property type="match status" value="1"/>
</dbReference>
<dbReference type="SMART" id="SM00508">
    <property type="entry name" value="PostSET"/>
    <property type="match status" value="1"/>
</dbReference>
<dbReference type="GO" id="GO:0006355">
    <property type="term" value="P:regulation of DNA-templated transcription"/>
    <property type="evidence" value="ECO:0007669"/>
    <property type="project" value="InterPro"/>
</dbReference>
<keyword evidence="9" id="KW-0804">Transcription</keyword>
<dbReference type="GeneID" id="108864735"/>
<dbReference type="PANTHER" id="PTHR46711">
    <property type="entry name" value="HISTONE-LYSINE N-METHYLTRANSFERASE SETD2"/>
    <property type="match status" value="1"/>
</dbReference>
<dbReference type="RefSeq" id="XP_028968362.1">
    <property type="nucleotide sequence ID" value="XM_029112529.1"/>
</dbReference>
<dbReference type="InterPro" id="IPR038190">
    <property type="entry name" value="SRI_sf"/>
</dbReference>
<dbReference type="SMART" id="SM00456">
    <property type="entry name" value="WW"/>
    <property type="match status" value="1"/>
</dbReference>
<comment type="subcellular location">
    <subcellularLocation>
        <location evidence="2">Chromosome</location>
    </subcellularLocation>
    <subcellularLocation>
        <location evidence="1">Nucleus</location>
    </subcellularLocation>
</comment>
<feature type="domain" description="AWS" evidence="15">
    <location>
        <begin position="98"/>
        <end position="151"/>
    </location>
</feature>
<evidence type="ECO:0000256" key="10">
    <source>
        <dbReference type="ARBA" id="ARBA00023242"/>
    </source>
</evidence>
<evidence type="ECO:0000256" key="1">
    <source>
        <dbReference type="ARBA" id="ARBA00004123"/>
    </source>
</evidence>
<evidence type="ECO:0000259" key="14">
    <source>
        <dbReference type="PROSITE" id="PS50868"/>
    </source>
</evidence>
<evidence type="ECO:0000256" key="6">
    <source>
        <dbReference type="ARBA" id="ARBA00022679"/>
    </source>
</evidence>
<dbReference type="SMART" id="SM00570">
    <property type="entry name" value="AWS"/>
    <property type="match status" value="1"/>
</dbReference>
<dbReference type="InterPro" id="IPR036020">
    <property type="entry name" value="WW_dom_sf"/>
</dbReference>
<dbReference type="CDD" id="cd00201">
    <property type="entry name" value="WW"/>
    <property type="match status" value="1"/>
</dbReference>
<keyword evidence="16" id="KW-1185">Reference proteome</keyword>
<feature type="region of interest" description="Disordered" evidence="11">
    <location>
        <begin position="1"/>
        <end position="74"/>
    </location>
</feature>
<feature type="compositionally biased region" description="Basic and acidic residues" evidence="11">
    <location>
        <begin position="65"/>
        <end position="74"/>
    </location>
</feature>
<dbReference type="InterPro" id="IPR006560">
    <property type="entry name" value="AWS_dom"/>
</dbReference>
<dbReference type="KEGG" id="goe:108864735"/>
<evidence type="ECO:0000256" key="4">
    <source>
        <dbReference type="ARBA" id="ARBA00022454"/>
    </source>
</evidence>
<feature type="domain" description="Post-SET" evidence="14">
    <location>
        <begin position="275"/>
        <end position="291"/>
    </location>
</feature>
<feature type="domain" description="SET" evidence="13">
    <location>
        <begin position="153"/>
        <end position="268"/>
    </location>
</feature>
<dbReference type="InterPro" id="IPR044437">
    <property type="entry name" value="SETD2/Set2_SET"/>
</dbReference>
<reference evidence="17" key="1">
    <citation type="submission" date="2025-08" db="UniProtKB">
        <authorList>
            <consortium name="RefSeq"/>
        </authorList>
    </citation>
    <scope>IDENTIFICATION</scope>
</reference>
<feature type="compositionally biased region" description="Basic and acidic residues" evidence="11">
    <location>
        <begin position="467"/>
        <end position="513"/>
    </location>
</feature>
<dbReference type="InterPro" id="IPR001214">
    <property type="entry name" value="SET_dom"/>
</dbReference>
<dbReference type="PROSITE" id="PS50020">
    <property type="entry name" value="WW_DOMAIN_2"/>
    <property type="match status" value="1"/>
</dbReference>
<protein>
    <recommendedName>
        <fullName evidence="3">[histone H3]-lysine(36) N-trimethyltransferase</fullName>
        <ecNumber evidence="3">2.1.1.359</ecNumber>
    </recommendedName>
</protein>
<feature type="compositionally biased region" description="Low complexity" evidence="11">
    <location>
        <begin position="24"/>
        <end position="38"/>
    </location>
</feature>
<dbReference type="Proteomes" id="UP000694867">
    <property type="component" value="Unplaced"/>
</dbReference>
<evidence type="ECO:0000313" key="16">
    <source>
        <dbReference type="Proteomes" id="UP000694867"/>
    </source>
</evidence>
<dbReference type="InterPro" id="IPR046341">
    <property type="entry name" value="SET_dom_sf"/>
</dbReference>
<dbReference type="InterPro" id="IPR042294">
    <property type="entry name" value="SETD2_animal"/>
</dbReference>
<dbReference type="InterPro" id="IPR013257">
    <property type="entry name" value="SRI"/>
</dbReference>
<evidence type="ECO:0000259" key="13">
    <source>
        <dbReference type="PROSITE" id="PS50280"/>
    </source>
</evidence>
<dbReference type="PROSITE" id="PS50868">
    <property type="entry name" value="POST_SET"/>
    <property type="match status" value="1"/>
</dbReference>
<dbReference type="InterPro" id="IPR003616">
    <property type="entry name" value="Post-SET_dom"/>
</dbReference>